<protein>
    <submittedName>
        <fullName evidence="1">Uncharacterized protein</fullName>
    </submittedName>
</protein>
<dbReference type="Proteomes" id="UP001374579">
    <property type="component" value="Unassembled WGS sequence"/>
</dbReference>
<dbReference type="SUPFAM" id="SSF50814">
    <property type="entry name" value="Lipocalins"/>
    <property type="match status" value="1"/>
</dbReference>
<dbReference type="Gene3D" id="2.40.128.20">
    <property type="match status" value="1"/>
</dbReference>
<dbReference type="EMBL" id="JBAMIC010001615">
    <property type="protein sequence ID" value="KAK7089445.1"/>
    <property type="molecule type" value="Genomic_DNA"/>
</dbReference>
<gene>
    <name evidence="1" type="ORF">V1264_024979</name>
</gene>
<dbReference type="AlphaFoldDB" id="A0AAN9AM53"/>
<accession>A0AAN9AM53</accession>
<reference evidence="1 2" key="1">
    <citation type="submission" date="2024-02" db="EMBL/GenBank/DDBJ databases">
        <title>Chromosome-scale genome assembly of the rough periwinkle Littorina saxatilis.</title>
        <authorList>
            <person name="De Jode A."/>
            <person name="Faria R."/>
            <person name="Formenti G."/>
            <person name="Sims Y."/>
            <person name="Smith T.P."/>
            <person name="Tracey A."/>
            <person name="Wood J.M.D."/>
            <person name="Zagrodzka Z.B."/>
            <person name="Johannesson K."/>
            <person name="Butlin R.K."/>
            <person name="Leder E.H."/>
        </authorList>
    </citation>
    <scope>NUCLEOTIDE SEQUENCE [LARGE SCALE GENOMIC DNA]</scope>
    <source>
        <strain evidence="1">Snail1</strain>
        <tissue evidence="1">Muscle</tissue>
    </source>
</reference>
<organism evidence="1 2">
    <name type="scientific">Littorina saxatilis</name>
    <dbReference type="NCBI Taxonomy" id="31220"/>
    <lineage>
        <taxon>Eukaryota</taxon>
        <taxon>Metazoa</taxon>
        <taxon>Spiralia</taxon>
        <taxon>Lophotrochozoa</taxon>
        <taxon>Mollusca</taxon>
        <taxon>Gastropoda</taxon>
        <taxon>Caenogastropoda</taxon>
        <taxon>Littorinimorpha</taxon>
        <taxon>Littorinoidea</taxon>
        <taxon>Littorinidae</taxon>
        <taxon>Littorina</taxon>
    </lineage>
</organism>
<evidence type="ECO:0000313" key="2">
    <source>
        <dbReference type="Proteomes" id="UP001374579"/>
    </source>
</evidence>
<keyword evidence="2" id="KW-1185">Reference proteome</keyword>
<comment type="caution">
    <text evidence="1">The sequence shown here is derived from an EMBL/GenBank/DDBJ whole genome shotgun (WGS) entry which is preliminary data.</text>
</comment>
<sequence>MTTMPVVALNTPHLLEGRWYVSHHTICQGERYKYNGKIHDVKLSIPLARDANGQEKRNFLAITTTATTPTSNHCIKEHCLDQIIGNKFSSDYRISTAGYIYYFNTYVLATDYVSTSVIFTEMIFNAHRNITRAVIKVMVRDPAIPPDADVVDAALNGFCKGDFLDLSSDHYVQIPNNNNLKCFAAPSFTT</sequence>
<evidence type="ECO:0000313" key="1">
    <source>
        <dbReference type="EMBL" id="KAK7089445.1"/>
    </source>
</evidence>
<name>A0AAN9AM53_9CAEN</name>
<dbReference type="InterPro" id="IPR012674">
    <property type="entry name" value="Calycin"/>
</dbReference>
<dbReference type="GO" id="GO:0008289">
    <property type="term" value="F:lipid binding"/>
    <property type="evidence" value="ECO:0007669"/>
    <property type="project" value="UniProtKB-KW"/>
</dbReference>
<proteinExistence type="predicted"/>